<dbReference type="PATRIC" id="fig|795797.18.peg.2324"/>
<evidence type="ECO:0000313" key="4">
    <source>
        <dbReference type="Proteomes" id="UP000000390"/>
    </source>
</evidence>
<dbReference type="Proteomes" id="UP000011645">
    <property type="component" value="Unassembled WGS sequence"/>
</dbReference>
<accession>D8J5K9</accession>
<feature type="region of interest" description="Disordered" evidence="1">
    <location>
        <begin position="51"/>
        <end position="75"/>
    </location>
</feature>
<sequence length="161" mass="17667">MTGENGSAPTTEEFVEYCRTQAGLLRGSVETMVTEADELLAEIDAKTEEIRARLDERSAGPATPQSTEGPDDDVDLEGIEAMESDVERQQLLVRTKQARMEAFRELADDYDALAGDLRSNVDDGREAMERVVEFEADRDAPAYFEDRLTVLEAAAGGSDAE</sequence>
<dbReference type="eggNOG" id="arCOG09027">
    <property type="taxonomic scope" value="Archaea"/>
</dbReference>
<reference evidence="3 5" key="2">
    <citation type="journal article" date="2014" name="PLoS Genet.">
        <title>Phylogenetically driven sequencing of extremely halophilic archaea reveals strategies for static and dynamic osmo-response.</title>
        <authorList>
            <person name="Becker E.A."/>
            <person name="Seitzer P.M."/>
            <person name="Tritt A."/>
            <person name="Larsen D."/>
            <person name="Krusor M."/>
            <person name="Yao A.I."/>
            <person name="Wu D."/>
            <person name="Madern D."/>
            <person name="Eisen J.A."/>
            <person name="Darling A.E."/>
            <person name="Facciotti M.T."/>
        </authorList>
    </citation>
    <scope>NUCLEOTIDE SEQUENCE [LARGE SCALE GENOMIC DNA]</scope>
    <source>
        <strain evidence="3">B3</strain>
        <strain evidence="5">DSM 18796 / CECT 7217 / JCM 14584 / KCTC 4019 / B3</strain>
    </source>
</reference>
<gene>
    <name evidence="2" type="ordered locus">HacjB3_11610</name>
    <name evidence="3" type="ORF">C497_11038</name>
</gene>
<dbReference type="EMBL" id="CP002062">
    <property type="protein sequence ID" value="ADJ15705.1"/>
    <property type="molecule type" value="Genomic_DNA"/>
</dbReference>
<name>D8J5K9_HALJB</name>
<keyword evidence="5" id="KW-1185">Reference proteome</keyword>
<proteinExistence type="predicted"/>
<protein>
    <submittedName>
        <fullName evidence="2">Uncharacterized protein</fullName>
    </submittedName>
</protein>
<evidence type="ECO:0000313" key="3">
    <source>
        <dbReference type="EMBL" id="ELY36525.1"/>
    </source>
</evidence>
<reference evidence="2 4" key="1">
    <citation type="journal article" date="2010" name="J. Bacteriol.">
        <title>Complete genome sequence of Halalkalicoccus jeotgali B3(T), an extremely halophilic archaeon.</title>
        <authorList>
            <person name="Roh S.W."/>
            <person name="Nam Y.D."/>
            <person name="Nam S.H."/>
            <person name="Choi S.H."/>
            <person name="Park H.S."/>
            <person name="Bae J.W."/>
        </authorList>
    </citation>
    <scope>NUCLEOTIDE SEQUENCE [LARGE SCALE GENOMIC DNA]</scope>
    <source>
        <strain evidence="2">B3</strain>
        <strain evidence="4">DSM 18796 / CECT 7217 / JCM 14584 / KCTC 4019 / B3</strain>
    </source>
</reference>
<dbReference type="AlphaFoldDB" id="D8J5K9"/>
<dbReference type="Proteomes" id="UP000000390">
    <property type="component" value="Chromosome"/>
</dbReference>
<evidence type="ECO:0000313" key="5">
    <source>
        <dbReference type="Proteomes" id="UP000011645"/>
    </source>
</evidence>
<dbReference type="KEGG" id="hje:HacjB3_11610"/>
<dbReference type="HOGENOM" id="CLU_1607206_0_0_2"/>
<dbReference type="EMBL" id="AOHV01000028">
    <property type="protein sequence ID" value="ELY36525.1"/>
    <property type="molecule type" value="Genomic_DNA"/>
</dbReference>
<dbReference type="RefSeq" id="WP_008416703.1">
    <property type="nucleotide sequence ID" value="NC_014297.1"/>
</dbReference>
<dbReference type="OrthoDB" id="343088at2157"/>
<evidence type="ECO:0000256" key="1">
    <source>
        <dbReference type="SAM" id="MobiDB-lite"/>
    </source>
</evidence>
<dbReference type="GeneID" id="9420136"/>
<organism evidence="2 4">
    <name type="scientific">Halalkalicoccus jeotgali (strain DSM 18796 / CECT 7217 / JCM 14584 / KCTC 4019 / B3)</name>
    <dbReference type="NCBI Taxonomy" id="795797"/>
    <lineage>
        <taxon>Archaea</taxon>
        <taxon>Methanobacteriati</taxon>
        <taxon>Methanobacteriota</taxon>
        <taxon>Stenosarchaea group</taxon>
        <taxon>Halobacteria</taxon>
        <taxon>Halobacteriales</taxon>
        <taxon>Halococcaceae</taxon>
        <taxon>Halalkalicoccus</taxon>
    </lineage>
</organism>
<evidence type="ECO:0000313" key="2">
    <source>
        <dbReference type="EMBL" id="ADJ15705.1"/>
    </source>
</evidence>